<comment type="caution">
    <text evidence="1">The sequence shown here is derived from an EMBL/GenBank/DDBJ whole genome shotgun (WGS) entry which is preliminary data.</text>
</comment>
<reference evidence="2" key="1">
    <citation type="submission" date="2016-08" db="EMBL/GenBank/DDBJ databases">
        <authorList>
            <person name="Merda D."/>
            <person name="Briand M."/>
            <person name="Taghouti G."/>
            <person name="Carrere S."/>
            <person name="Gouzy J."/>
            <person name="Portier P."/>
            <person name="Jacques M.-A."/>
            <person name="Fischer-Le Saux M."/>
        </authorList>
    </citation>
    <scope>NUCLEOTIDE SEQUENCE [LARGE SCALE GENOMIC DNA]</scope>
    <source>
        <strain evidence="2">CFBP1817</strain>
    </source>
</reference>
<dbReference type="AlphaFoldDB" id="A0A2S7END6"/>
<sequence>MLAEALGQTLIALALRAQLAQCAGHRECGASELAVAADTLLIYDVGVELANSRQWPSWQDGSEFKAIRAKSDAACR</sequence>
<evidence type="ECO:0000313" key="1">
    <source>
        <dbReference type="EMBL" id="PPU92854.1"/>
    </source>
</evidence>
<evidence type="ECO:0000313" key="2">
    <source>
        <dbReference type="Proteomes" id="UP000239939"/>
    </source>
</evidence>
<dbReference type="EMBL" id="MDEJ01000064">
    <property type="protein sequence ID" value="PPU92854.1"/>
    <property type="molecule type" value="Genomic_DNA"/>
</dbReference>
<proteinExistence type="predicted"/>
<protein>
    <submittedName>
        <fullName evidence="1">Uncharacterized protein</fullName>
    </submittedName>
</protein>
<accession>A0A2S7END6</accession>
<name>A0A2S7END6_9XANT</name>
<organism evidence="1 2">
    <name type="scientific">Xanthomonas populi</name>
    <dbReference type="NCBI Taxonomy" id="53414"/>
    <lineage>
        <taxon>Bacteria</taxon>
        <taxon>Pseudomonadati</taxon>
        <taxon>Pseudomonadota</taxon>
        <taxon>Gammaproteobacteria</taxon>
        <taxon>Lysobacterales</taxon>
        <taxon>Lysobacteraceae</taxon>
        <taxon>Xanthomonas</taxon>
    </lineage>
</organism>
<keyword evidence="2" id="KW-1185">Reference proteome</keyword>
<dbReference type="Proteomes" id="UP000239939">
    <property type="component" value="Unassembled WGS sequence"/>
</dbReference>
<gene>
    <name evidence="1" type="ORF">XpopCFBP1817_11630</name>
</gene>
<dbReference type="RefSeq" id="WP_158251294.1">
    <property type="nucleotide sequence ID" value="NZ_MDEJ01000064.1"/>
</dbReference>